<dbReference type="OMA" id="RYPIIAE"/>
<reference evidence="2" key="1">
    <citation type="journal article" date="2017" name="Nat. Ecol. Evol.">
        <title>Genome expansion and lineage-specific genetic innovations in the forest pathogenic fungi Armillaria.</title>
        <authorList>
            <person name="Sipos G."/>
            <person name="Prasanna A.N."/>
            <person name="Walter M.C."/>
            <person name="O'Connor E."/>
            <person name="Balint B."/>
            <person name="Krizsan K."/>
            <person name="Kiss B."/>
            <person name="Hess J."/>
            <person name="Varga T."/>
            <person name="Slot J."/>
            <person name="Riley R."/>
            <person name="Boka B."/>
            <person name="Rigling D."/>
            <person name="Barry K."/>
            <person name="Lee J."/>
            <person name="Mihaltcheva S."/>
            <person name="LaButti K."/>
            <person name="Lipzen A."/>
            <person name="Waldron R."/>
            <person name="Moloney N.M."/>
            <person name="Sperisen C."/>
            <person name="Kredics L."/>
            <person name="Vagvoelgyi C."/>
            <person name="Patrignani A."/>
            <person name="Fitzpatrick D."/>
            <person name="Nagy I."/>
            <person name="Doyle S."/>
            <person name="Anderson J.B."/>
            <person name="Grigoriev I.V."/>
            <person name="Gueldener U."/>
            <person name="Muensterkoetter M."/>
            <person name="Nagy L.G."/>
        </authorList>
    </citation>
    <scope>NUCLEOTIDE SEQUENCE [LARGE SCALE GENOMIC DNA]</scope>
    <source>
        <strain evidence="2">Ar21-2</strain>
    </source>
</reference>
<dbReference type="OrthoDB" id="2885752at2759"/>
<dbReference type="AlphaFoldDB" id="A0A2H3CTW9"/>
<proteinExistence type="predicted"/>
<gene>
    <name evidence="1" type="ORF">ARMGADRAFT_561194</name>
</gene>
<evidence type="ECO:0000313" key="1">
    <source>
        <dbReference type="EMBL" id="PBK85300.1"/>
    </source>
</evidence>
<sequence length="302" mass="33512">MDDNGPVQLPTELLHDIVDAVAEDVDAIPTLITITQTSRAMRPRAQKHIYETIELEINNDGYIDRLGLIHATDPTVLAEHPRTLMVYNSWGGDLAEVPILETIISHMRNLRAVTFVDLDVVGRPFTDSFASPSKAHITSIELRHVTLTFRALNCFISSPCLTDLYLAGLDVVEYESAPDAEDGTDFSAPDCSLPQPHSALRCPLKELRLNIFKTSDLVIMDLIATSRYPIIAEDSLVKVTFSSMYLDDNHVPLVQRFLDCKAIKSAKTLHLGDHDLSNFTEQGKPLCPFGEEATTLISDSPR</sequence>
<evidence type="ECO:0000313" key="2">
    <source>
        <dbReference type="Proteomes" id="UP000217790"/>
    </source>
</evidence>
<dbReference type="Proteomes" id="UP000217790">
    <property type="component" value="Unassembled WGS sequence"/>
</dbReference>
<keyword evidence="2" id="KW-1185">Reference proteome</keyword>
<protein>
    <recommendedName>
        <fullName evidence="3">F-box domain-containing protein</fullName>
    </recommendedName>
</protein>
<accession>A0A2H3CTW9</accession>
<organism evidence="1 2">
    <name type="scientific">Armillaria gallica</name>
    <name type="common">Bulbous honey fungus</name>
    <name type="synonym">Armillaria bulbosa</name>
    <dbReference type="NCBI Taxonomy" id="47427"/>
    <lineage>
        <taxon>Eukaryota</taxon>
        <taxon>Fungi</taxon>
        <taxon>Dikarya</taxon>
        <taxon>Basidiomycota</taxon>
        <taxon>Agaricomycotina</taxon>
        <taxon>Agaricomycetes</taxon>
        <taxon>Agaricomycetidae</taxon>
        <taxon>Agaricales</taxon>
        <taxon>Marasmiineae</taxon>
        <taxon>Physalacriaceae</taxon>
        <taxon>Armillaria</taxon>
    </lineage>
</organism>
<dbReference type="InParanoid" id="A0A2H3CTW9"/>
<dbReference type="EMBL" id="KZ293691">
    <property type="protein sequence ID" value="PBK85300.1"/>
    <property type="molecule type" value="Genomic_DNA"/>
</dbReference>
<evidence type="ECO:0008006" key="3">
    <source>
        <dbReference type="Google" id="ProtNLM"/>
    </source>
</evidence>
<name>A0A2H3CTW9_ARMGA</name>